<reference evidence="1 2" key="1">
    <citation type="journal article" date="2015" name="Stand. Genomic Sci.">
        <title>Genomic Encyclopedia of Bacterial and Archaeal Type Strains, Phase III: the genomes of soil and plant-associated and newly described type strains.</title>
        <authorList>
            <person name="Whitman W.B."/>
            <person name="Woyke T."/>
            <person name="Klenk H.P."/>
            <person name="Zhou Y."/>
            <person name="Lilburn T.G."/>
            <person name="Beck B.J."/>
            <person name="De Vos P."/>
            <person name="Vandamme P."/>
            <person name="Eisen J.A."/>
            <person name="Garrity G."/>
            <person name="Hugenholtz P."/>
            <person name="Kyrpides N.C."/>
        </authorList>
    </citation>
    <scope>NUCLEOTIDE SEQUENCE [LARGE SCALE GENOMIC DNA]</scope>
    <source>
        <strain evidence="1 2">CGMCC 1.6855</strain>
    </source>
</reference>
<evidence type="ECO:0000313" key="1">
    <source>
        <dbReference type="EMBL" id="TWI17687.1"/>
    </source>
</evidence>
<comment type="caution">
    <text evidence="1">The sequence shown here is derived from an EMBL/GenBank/DDBJ whole genome shotgun (WGS) entry which is preliminary data.</text>
</comment>
<dbReference type="AlphaFoldDB" id="A0A562MCL5"/>
<dbReference type="RefSeq" id="WP_244294519.1">
    <property type="nucleotide sequence ID" value="NZ_JBPFRZ010000001.1"/>
</dbReference>
<sequence length="215" mass="24020">MKTDEKKLVCTLAHFLVSDSDGTALSSFLCSLTYHPSTIRTELVQLLNKWQNKAAGTVFPGEDLWTDFKQLVGSNPDLGVAVVDGCSINDIASFYEEINAVYMSSESWKIGSLDGFDDLLYGGFGNFKDAVSHCIVWKDIAHSRASLGVETTLAYYRGKLGAESPFNQTHFQKKLDELKAGRGETYFDIVADIIQSHRKVIWIYNGYPQHKSVYL</sequence>
<evidence type="ECO:0000313" key="2">
    <source>
        <dbReference type="Proteomes" id="UP000315908"/>
    </source>
</evidence>
<protein>
    <recommendedName>
        <fullName evidence="3">Barstar (Barnase inhibitor)</fullName>
    </recommendedName>
</protein>
<accession>A0A562MCL5</accession>
<evidence type="ECO:0008006" key="3">
    <source>
        <dbReference type="Google" id="ProtNLM"/>
    </source>
</evidence>
<organism evidence="1 2">
    <name type="scientific">Sphingobacterium siyangense</name>
    <dbReference type="NCBI Taxonomy" id="459529"/>
    <lineage>
        <taxon>Bacteria</taxon>
        <taxon>Pseudomonadati</taxon>
        <taxon>Bacteroidota</taxon>
        <taxon>Sphingobacteriia</taxon>
        <taxon>Sphingobacteriales</taxon>
        <taxon>Sphingobacteriaceae</taxon>
        <taxon>Sphingobacterium</taxon>
    </lineage>
</organism>
<name>A0A562MCL5_9SPHI</name>
<proteinExistence type="predicted"/>
<dbReference type="Proteomes" id="UP000315908">
    <property type="component" value="Unassembled WGS sequence"/>
</dbReference>
<dbReference type="EMBL" id="VLKR01000020">
    <property type="protein sequence ID" value="TWI17687.1"/>
    <property type="molecule type" value="Genomic_DNA"/>
</dbReference>
<gene>
    <name evidence="1" type="ORF">IQ31_03573</name>
</gene>